<dbReference type="InterPro" id="IPR036864">
    <property type="entry name" value="Zn2-C6_fun-type_DNA-bd_sf"/>
</dbReference>
<evidence type="ECO:0000256" key="7">
    <source>
        <dbReference type="SAM" id="MobiDB-lite"/>
    </source>
</evidence>
<feature type="compositionally biased region" description="Polar residues" evidence="7">
    <location>
        <begin position="57"/>
        <end position="70"/>
    </location>
</feature>
<proteinExistence type="predicted"/>
<reference evidence="9 10" key="1">
    <citation type="submission" date="2024-07" db="EMBL/GenBank/DDBJ databases">
        <title>Section-level genome sequencing and comparative genomics of Aspergillus sections Usti and Cavernicolus.</title>
        <authorList>
            <consortium name="Lawrence Berkeley National Laboratory"/>
            <person name="Nybo J.L."/>
            <person name="Vesth T.C."/>
            <person name="Theobald S."/>
            <person name="Frisvad J.C."/>
            <person name="Larsen T.O."/>
            <person name="Kjaerboelling I."/>
            <person name="Rothschild-Mancinelli K."/>
            <person name="Lyhne E.K."/>
            <person name="Kogle M.E."/>
            <person name="Barry K."/>
            <person name="Clum A."/>
            <person name="Na H."/>
            <person name="Ledsgaard L."/>
            <person name="Lin J."/>
            <person name="Lipzen A."/>
            <person name="Kuo A."/>
            <person name="Riley R."/>
            <person name="Mondo S."/>
            <person name="Labutti K."/>
            <person name="Haridas S."/>
            <person name="Pangalinan J."/>
            <person name="Salamov A.A."/>
            <person name="Simmons B.A."/>
            <person name="Magnuson J.K."/>
            <person name="Chen J."/>
            <person name="Drula E."/>
            <person name="Henrissat B."/>
            <person name="Wiebenga A."/>
            <person name="Lubbers R.J."/>
            <person name="Gomes A.C."/>
            <person name="Makela M.R."/>
            <person name="Stajich J."/>
            <person name="Grigoriev I.V."/>
            <person name="Mortensen U.H."/>
            <person name="De Vries R.P."/>
            <person name="Baker S.E."/>
            <person name="Andersen M.R."/>
        </authorList>
    </citation>
    <scope>NUCLEOTIDE SEQUENCE [LARGE SCALE GENOMIC DNA]</scope>
    <source>
        <strain evidence="9 10">CBS 588.65</strain>
    </source>
</reference>
<feature type="region of interest" description="Disordered" evidence="7">
    <location>
        <begin position="1"/>
        <end position="26"/>
    </location>
</feature>
<feature type="compositionally biased region" description="Polar residues" evidence="7">
    <location>
        <begin position="121"/>
        <end position="135"/>
    </location>
</feature>
<gene>
    <name evidence="9" type="ORF">BJX63DRAFT_433261</name>
</gene>
<keyword evidence="2" id="KW-0862">Zinc</keyword>
<keyword evidence="5" id="KW-0804">Transcription</keyword>
<evidence type="ECO:0000256" key="3">
    <source>
        <dbReference type="ARBA" id="ARBA00023015"/>
    </source>
</evidence>
<evidence type="ECO:0000256" key="6">
    <source>
        <dbReference type="ARBA" id="ARBA00023242"/>
    </source>
</evidence>
<keyword evidence="4" id="KW-0238">DNA-binding</keyword>
<feature type="domain" description="Zn(2)-C6 fungal-type" evidence="8">
    <location>
        <begin position="10"/>
        <end position="40"/>
    </location>
</feature>
<dbReference type="InterPro" id="IPR001138">
    <property type="entry name" value="Zn2Cys6_DnaBD"/>
</dbReference>
<dbReference type="InterPro" id="IPR051089">
    <property type="entry name" value="prtT"/>
</dbReference>
<dbReference type="PROSITE" id="PS00463">
    <property type="entry name" value="ZN2_CY6_FUNGAL_1"/>
    <property type="match status" value="1"/>
</dbReference>
<sequence>MAAPKRSVQACSRCRQQKMKCSGDPAPCERCARFGRECIFEPANTNSAAPFVPRPDYQQQQPPLTPSDGSLSLDHRDPPHRSTPGGRKRSLDAASTGYSSRAARPRPPPSRHTDLLPSAATPYSSVQELETNRQIWSGGYETPSDGHSADGQRRERDSNSFGDRACLRRYLAEADITVADAQELFKLFGERIAHFIPSLYATDFNNLPTEPIYALAAIHAVARYLPDSDALRGRICRILRQLLSELILQPITDPASTAMVENMQGLVVLYSCCEATGPVPDHRQRGASFDMLTLKGIAEGYAVKLKLGLDCALGKVCGDKLPWVWVVWLYTMSHHCAVIHGCPRTLSGSMEFLRIKAALEQTVDHPRIRLLLGECELCLLWEKAFAVQGSSPQTVHEALDHWKAQWQGFLTGAAAQGRHLYFHFFFTRFHLLTHLVNESGEYYIAMGESLDAAQDFLHWVRSLSPISKDRLRYLCDFAFVLMAYVCLYTLRALRSGVVLPESQREFLRMVKDAATLMQSLGVRADTRPTVYGYALEAMCKQYQTTVMDGLSTSPALNLQEPREVSSLSRQSQVNMDLPMAAEGLMDEDILRQSRLSPGFWTLDPDLSVFDGIMAGIPVPEEAQ</sequence>
<evidence type="ECO:0000313" key="9">
    <source>
        <dbReference type="EMBL" id="KAL2811585.1"/>
    </source>
</evidence>
<evidence type="ECO:0000259" key="8">
    <source>
        <dbReference type="PROSITE" id="PS50048"/>
    </source>
</evidence>
<dbReference type="SMART" id="SM00066">
    <property type="entry name" value="GAL4"/>
    <property type="match status" value="1"/>
</dbReference>
<dbReference type="PANTHER" id="PTHR31845:SF33">
    <property type="entry name" value="ZN(II)2CYS6 TRANSCRIPTION FACTOR (EUROFUNG)"/>
    <property type="match status" value="1"/>
</dbReference>
<comment type="caution">
    <text evidence="9">The sequence shown here is derived from an EMBL/GenBank/DDBJ whole genome shotgun (WGS) entry which is preliminary data.</text>
</comment>
<protein>
    <recommendedName>
        <fullName evidence="8">Zn(2)-C6 fungal-type domain-containing protein</fullName>
    </recommendedName>
</protein>
<evidence type="ECO:0000256" key="2">
    <source>
        <dbReference type="ARBA" id="ARBA00022833"/>
    </source>
</evidence>
<dbReference type="EMBL" id="JBFXLT010000056">
    <property type="protein sequence ID" value="KAL2811585.1"/>
    <property type="molecule type" value="Genomic_DNA"/>
</dbReference>
<dbReference type="Proteomes" id="UP001610334">
    <property type="component" value="Unassembled WGS sequence"/>
</dbReference>
<name>A0ABR4H821_9EURO</name>
<evidence type="ECO:0000256" key="4">
    <source>
        <dbReference type="ARBA" id="ARBA00023125"/>
    </source>
</evidence>
<evidence type="ECO:0000256" key="1">
    <source>
        <dbReference type="ARBA" id="ARBA00004123"/>
    </source>
</evidence>
<keyword evidence="6" id="KW-0539">Nucleus</keyword>
<evidence type="ECO:0000313" key="10">
    <source>
        <dbReference type="Proteomes" id="UP001610334"/>
    </source>
</evidence>
<organism evidence="9 10">
    <name type="scientific">Aspergillus granulosus</name>
    <dbReference type="NCBI Taxonomy" id="176169"/>
    <lineage>
        <taxon>Eukaryota</taxon>
        <taxon>Fungi</taxon>
        <taxon>Dikarya</taxon>
        <taxon>Ascomycota</taxon>
        <taxon>Pezizomycotina</taxon>
        <taxon>Eurotiomycetes</taxon>
        <taxon>Eurotiomycetidae</taxon>
        <taxon>Eurotiales</taxon>
        <taxon>Aspergillaceae</taxon>
        <taxon>Aspergillus</taxon>
        <taxon>Aspergillus subgen. Nidulantes</taxon>
    </lineage>
</organism>
<feature type="region of interest" description="Disordered" evidence="7">
    <location>
        <begin position="45"/>
        <end position="159"/>
    </location>
</feature>
<dbReference type="SUPFAM" id="SSF57701">
    <property type="entry name" value="Zn2/Cys6 DNA-binding domain"/>
    <property type="match status" value="1"/>
</dbReference>
<accession>A0ABR4H821</accession>
<keyword evidence="3" id="KW-0805">Transcription regulation</keyword>
<dbReference type="Gene3D" id="4.10.240.10">
    <property type="entry name" value="Zn(2)-C6 fungal-type DNA-binding domain"/>
    <property type="match status" value="1"/>
</dbReference>
<comment type="subcellular location">
    <subcellularLocation>
        <location evidence="1">Nucleus</location>
    </subcellularLocation>
</comment>
<dbReference type="Pfam" id="PF00172">
    <property type="entry name" value="Zn_clus"/>
    <property type="match status" value="1"/>
</dbReference>
<feature type="compositionally biased region" description="Basic and acidic residues" evidence="7">
    <location>
        <begin position="147"/>
        <end position="158"/>
    </location>
</feature>
<dbReference type="PROSITE" id="PS50048">
    <property type="entry name" value="ZN2_CY6_FUNGAL_2"/>
    <property type="match status" value="1"/>
</dbReference>
<keyword evidence="10" id="KW-1185">Reference proteome</keyword>
<dbReference type="PANTHER" id="PTHR31845">
    <property type="entry name" value="FINGER DOMAIN PROTEIN, PUTATIVE-RELATED"/>
    <property type="match status" value="1"/>
</dbReference>
<evidence type="ECO:0000256" key="5">
    <source>
        <dbReference type="ARBA" id="ARBA00023163"/>
    </source>
</evidence>
<dbReference type="CDD" id="cd00067">
    <property type="entry name" value="GAL4"/>
    <property type="match status" value="1"/>
</dbReference>